<dbReference type="EMBL" id="FNOY01000103">
    <property type="protein sequence ID" value="SDZ02219.1"/>
    <property type="molecule type" value="Genomic_DNA"/>
</dbReference>
<evidence type="ECO:0000256" key="1">
    <source>
        <dbReference type="SAM" id="MobiDB-lite"/>
    </source>
</evidence>
<dbReference type="InterPro" id="IPR036869">
    <property type="entry name" value="J_dom_sf"/>
</dbReference>
<accession>A0A1H3PP85</accession>
<dbReference type="Proteomes" id="UP000198640">
    <property type="component" value="Unassembled WGS sequence"/>
</dbReference>
<dbReference type="STRING" id="44576.SAMN05421881_11037"/>
<evidence type="ECO:0008006" key="4">
    <source>
        <dbReference type="Google" id="ProtNLM"/>
    </source>
</evidence>
<evidence type="ECO:0000313" key="2">
    <source>
        <dbReference type="EMBL" id="SDZ02219.1"/>
    </source>
</evidence>
<dbReference type="Gene3D" id="1.10.287.110">
    <property type="entry name" value="DnaJ domain"/>
    <property type="match status" value="1"/>
</dbReference>
<gene>
    <name evidence="2" type="ORF">SAMN05421881_11037</name>
</gene>
<dbReference type="AlphaFoldDB" id="A0A1H3PP85"/>
<feature type="region of interest" description="Disordered" evidence="1">
    <location>
        <begin position="185"/>
        <end position="215"/>
    </location>
</feature>
<proteinExistence type="predicted"/>
<protein>
    <recommendedName>
        <fullName evidence="4">DnaJ domain-containing protein</fullName>
    </recommendedName>
</protein>
<sequence length="386" mass="45073">MPQQQNLFPEQAPDTSQEEIASTALQLTSQHGRLSPDQQRFNRLLKRIDNLKSQLAKIETLCDAHRPAYHLTLSPLQERHSNLIRELVLWLHARLQGKGLSAALKRDAKTILCHFSQTLAIEGDEEMRHLHDQYSTESLAQKQQNMCDDMRAMMEDMFDFSPSEDEPLDNIDDLLHASLKQLREADAAEEEQRQQKQRRRKKTSTQVKAEETQQEADSMLRKLFRQLASMLHPDRENNPEKRAHKTELMSEANKAYESRDLVTLLKIQLHMELTTQESIAQLAQEKIASLTVLLKQQIKALENQLHTRRQRALQEFDLMPYDPLTKTTLTRNLKQTEWSLQQAIREMELDLERIQDDQTLKTWLKEQKKLLAQSASTDFFDLFGMR</sequence>
<dbReference type="OrthoDB" id="114754at2"/>
<dbReference type="RefSeq" id="WP_090415849.1">
    <property type="nucleotide sequence ID" value="NZ_FNOY01000103.1"/>
</dbReference>
<feature type="compositionally biased region" description="Basic and acidic residues" evidence="1">
    <location>
        <begin position="185"/>
        <end position="194"/>
    </location>
</feature>
<dbReference type="SUPFAM" id="SSF46565">
    <property type="entry name" value="Chaperone J-domain"/>
    <property type="match status" value="1"/>
</dbReference>
<evidence type="ECO:0000313" key="3">
    <source>
        <dbReference type="Proteomes" id="UP000198640"/>
    </source>
</evidence>
<organism evidence="2 3">
    <name type="scientific">Nitrosomonas halophila</name>
    <dbReference type="NCBI Taxonomy" id="44576"/>
    <lineage>
        <taxon>Bacteria</taxon>
        <taxon>Pseudomonadati</taxon>
        <taxon>Pseudomonadota</taxon>
        <taxon>Betaproteobacteria</taxon>
        <taxon>Nitrosomonadales</taxon>
        <taxon>Nitrosomonadaceae</taxon>
        <taxon>Nitrosomonas</taxon>
    </lineage>
</organism>
<name>A0A1H3PP85_9PROT</name>
<reference evidence="2 3" key="1">
    <citation type="submission" date="2016-10" db="EMBL/GenBank/DDBJ databases">
        <authorList>
            <person name="de Groot N.N."/>
        </authorList>
    </citation>
    <scope>NUCLEOTIDE SEQUENCE [LARGE SCALE GENOMIC DNA]</scope>
    <source>
        <strain evidence="2 3">Nm1</strain>
    </source>
</reference>
<keyword evidence="3" id="KW-1185">Reference proteome</keyword>